<evidence type="ECO:0000313" key="2">
    <source>
        <dbReference type="EMBL" id="ERN42641.1"/>
    </source>
</evidence>
<name>U5DLV8_9CHRO</name>
<dbReference type="Proteomes" id="UP000016960">
    <property type="component" value="Unassembled WGS sequence"/>
</dbReference>
<gene>
    <name evidence="2" type="ORF">KR51_00006480</name>
</gene>
<keyword evidence="1" id="KW-1133">Transmembrane helix</keyword>
<proteinExistence type="predicted"/>
<keyword evidence="1" id="KW-0812">Transmembrane</keyword>
<comment type="caution">
    <text evidence="2">The sequence shown here is derived from an EMBL/GenBank/DDBJ whole genome shotgun (WGS) entry which is preliminary data.</text>
</comment>
<feature type="transmembrane region" description="Helical" evidence="1">
    <location>
        <begin position="54"/>
        <end position="72"/>
    </location>
</feature>
<sequence>MSSNSLFGILPSAGKPSLFNYYFYFNLVIELGVLLPLICCLTIGKSKELSARRWAIVGILLAVSLFFMHWAYGLSR</sequence>
<evidence type="ECO:0000313" key="3">
    <source>
        <dbReference type="Proteomes" id="UP000016960"/>
    </source>
</evidence>
<keyword evidence="1" id="KW-0472">Membrane</keyword>
<accession>U5DLV8</accession>
<reference evidence="2 3" key="1">
    <citation type="submission" date="2013-05" db="EMBL/GenBank/DDBJ databases">
        <title>Draft genome sequence of Rubidibacter lacunae KORDI 51-2.</title>
        <authorList>
            <person name="Choi D.H."/>
            <person name="Noh J.H."/>
            <person name="Kwon K.-K."/>
            <person name="Lee J.-H."/>
            <person name="Ryu J.-Y."/>
        </authorList>
    </citation>
    <scope>NUCLEOTIDE SEQUENCE [LARGE SCALE GENOMIC DNA]</scope>
    <source>
        <strain evidence="2 3">KORDI 51-2</strain>
    </source>
</reference>
<protein>
    <submittedName>
        <fullName evidence="2">Uncharacterized protein</fullName>
    </submittedName>
</protein>
<dbReference type="eggNOG" id="ENOG5032XFE">
    <property type="taxonomic scope" value="Bacteria"/>
</dbReference>
<feature type="transmembrane region" description="Helical" evidence="1">
    <location>
        <begin position="21"/>
        <end position="42"/>
    </location>
</feature>
<dbReference type="AlphaFoldDB" id="U5DLV8"/>
<dbReference type="EMBL" id="ASSJ01000013">
    <property type="protein sequence ID" value="ERN42641.1"/>
    <property type="molecule type" value="Genomic_DNA"/>
</dbReference>
<organism evidence="2 3">
    <name type="scientific">Rubidibacter lacunae KORDI 51-2</name>
    <dbReference type="NCBI Taxonomy" id="582515"/>
    <lineage>
        <taxon>Bacteria</taxon>
        <taxon>Bacillati</taxon>
        <taxon>Cyanobacteriota</taxon>
        <taxon>Cyanophyceae</taxon>
        <taxon>Oscillatoriophycideae</taxon>
        <taxon>Chroococcales</taxon>
        <taxon>Aphanothecaceae</taxon>
        <taxon>Rubidibacter</taxon>
    </lineage>
</organism>
<keyword evidence="3" id="KW-1185">Reference proteome</keyword>
<dbReference type="InParanoid" id="U5DLV8"/>
<evidence type="ECO:0000256" key="1">
    <source>
        <dbReference type="SAM" id="Phobius"/>
    </source>
</evidence>